<proteinExistence type="predicted"/>
<feature type="domain" description="CUB" evidence="3">
    <location>
        <begin position="42"/>
        <end position="155"/>
    </location>
</feature>
<accession>A0A9X0CS62</accession>
<evidence type="ECO:0000256" key="2">
    <source>
        <dbReference type="PROSITE-ProRule" id="PRU00059"/>
    </source>
</evidence>
<dbReference type="Proteomes" id="UP001163046">
    <property type="component" value="Unassembled WGS sequence"/>
</dbReference>
<dbReference type="SUPFAM" id="SSF49854">
    <property type="entry name" value="Spermadhesin, CUB domain"/>
    <property type="match status" value="1"/>
</dbReference>
<dbReference type="GO" id="GO:0005615">
    <property type="term" value="C:extracellular space"/>
    <property type="evidence" value="ECO:0007669"/>
    <property type="project" value="TreeGrafter"/>
</dbReference>
<protein>
    <submittedName>
        <fullName evidence="4">Positive regulation of smoothened signaling pathway</fullName>
    </submittedName>
</protein>
<dbReference type="PANTHER" id="PTHR24046">
    <property type="entry name" value="SIGNAL PEPTIDE, CUB AND EGF-LIKE DOMAIN-CONTAINING"/>
    <property type="match status" value="1"/>
</dbReference>
<dbReference type="Gene3D" id="2.10.50.10">
    <property type="entry name" value="Tumor Necrosis Factor Receptor, subunit A, domain 2"/>
    <property type="match status" value="1"/>
</dbReference>
<comment type="caution">
    <text evidence="4">The sequence shown here is derived from an EMBL/GenBank/DDBJ whole genome shotgun (WGS) entry which is preliminary data.</text>
</comment>
<keyword evidence="5" id="KW-1185">Reference proteome</keyword>
<keyword evidence="1" id="KW-1015">Disulfide bond</keyword>
<dbReference type="OrthoDB" id="4062651at2759"/>
<reference evidence="4" key="1">
    <citation type="submission" date="2023-01" db="EMBL/GenBank/DDBJ databases">
        <title>Genome assembly of the deep-sea coral Lophelia pertusa.</title>
        <authorList>
            <person name="Herrera S."/>
            <person name="Cordes E."/>
        </authorList>
    </citation>
    <scope>NUCLEOTIDE SEQUENCE</scope>
    <source>
        <strain evidence="4">USNM1676648</strain>
        <tissue evidence="4">Polyp</tissue>
    </source>
</reference>
<dbReference type="GO" id="GO:0009986">
    <property type="term" value="C:cell surface"/>
    <property type="evidence" value="ECO:0007669"/>
    <property type="project" value="TreeGrafter"/>
</dbReference>
<dbReference type="InterPro" id="IPR035914">
    <property type="entry name" value="Sperma_CUB_dom_sf"/>
</dbReference>
<evidence type="ECO:0000313" key="5">
    <source>
        <dbReference type="Proteomes" id="UP001163046"/>
    </source>
</evidence>
<dbReference type="AlphaFoldDB" id="A0A9X0CS62"/>
<dbReference type="SMART" id="SM00042">
    <property type="entry name" value="CUB"/>
    <property type="match status" value="1"/>
</dbReference>
<comment type="caution">
    <text evidence="2">Lacks conserved residue(s) required for the propagation of feature annotation.</text>
</comment>
<dbReference type="Gene3D" id="2.60.120.290">
    <property type="entry name" value="Spermadhesin, CUB domain"/>
    <property type="match status" value="1"/>
</dbReference>
<dbReference type="PROSITE" id="PS01180">
    <property type="entry name" value="CUB"/>
    <property type="match status" value="1"/>
</dbReference>
<evidence type="ECO:0000313" key="4">
    <source>
        <dbReference type="EMBL" id="KAJ7373710.1"/>
    </source>
</evidence>
<dbReference type="Pfam" id="PF07699">
    <property type="entry name" value="Ephrin_rec_like"/>
    <property type="match status" value="1"/>
</dbReference>
<dbReference type="PANTHER" id="PTHR24046:SF7">
    <property type="entry name" value="CUB DOMAIN-CONTAINING PROTEIN"/>
    <property type="match status" value="1"/>
</dbReference>
<name>A0A9X0CS62_9CNID</name>
<evidence type="ECO:0000259" key="3">
    <source>
        <dbReference type="PROSITE" id="PS01180"/>
    </source>
</evidence>
<organism evidence="4 5">
    <name type="scientific">Desmophyllum pertusum</name>
    <dbReference type="NCBI Taxonomy" id="174260"/>
    <lineage>
        <taxon>Eukaryota</taxon>
        <taxon>Metazoa</taxon>
        <taxon>Cnidaria</taxon>
        <taxon>Anthozoa</taxon>
        <taxon>Hexacorallia</taxon>
        <taxon>Scleractinia</taxon>
        <taxon>Caryophylliina</taxon>
        <taxon>Caryophylliidae</taxon>
        <taxon>Desmophyllum</taxon>
    </lineage>
</organism>
<sequence>MNCSRGSYQPNRSENFCFRCPDNKTTLDTGASDISECIETICGGNLTSMTGVITSPNHPDPYPKGIECVWHIKCPEGRGLLMLIPNISIPLTKDCSDHLVMRENASPFSKTTYYACESYTNPVSFISRSKDLYIKFTSKSTNEMAEGFKIFYVTFEEKYRELVTSIVEDGELYGNSSLRRILQDENLITQILDIMVHPQKFFEYEPGNAKNKLPEFYSFVEKKVGDFLNIRPYSRR</sequence>
<gene>
    <name evidence="4" type="primary">SCUBE1_2</name>
    <name evidence="4" type="ORF">OS493_011319</name>
</gene>
<dbReference type="GO" id="GO:0007165">
    <property type="term" value="P:signal transduction"/>
    <property type="evidence" value="ECO:0007669"/>
    <property type="project" value="TreeGrafter"/>
</dbReference>
<dbReference type="EMBL" id="MU826830">
    <property type="protein sequence ID" value="KAJ7373710.1"/>
    <property type="molecule type" value="Genomic_DNA"/>
</dbReference>
<dbReference type="CDD" id="cd00041">
    <property type="entry name" value="CUB"/>
    <property type="match status" value="1"/>
</dbReference>
<dbReference type="InterPro" id="IPR011641">
    <property type="entry name" value="Tyr-kin_ephrin_A/B_rcpt-like"/>
</dbReference>
<dbReference type="Pfam" id="PF00431">
    <property type="entry name" value="CUB"/>
    <property type="match status" value="1"/>
</dbReference>
<evidence type="ECO:0000256" key="1">
    <source>
        <dbReference type="ARBA" id="ARBA00023157"/>
    </source>
</evidence>
<dbReference type="InterPro" id="IPR000859">
    <property type="entry name" value="CUB_dom"/>
</dbReference>
<dbReference type="InterPro" id="IPR052071">
    <property type="entry name" value="SCUB_EGF-like_domain"/>
</dbReference>